<organism evidence="1 2">
    <name type="scientific">Cellulomonas uda</name>
    <dbReference type="NCBI Taxonomy" id="1714"/>
    <lineage>
        <taxon>Bacteria</taxon>
        <taxon>Bacillati</taxon>
        <taxon>Actinomycetota</taxon>
        <taxon>Actinomycetes</taxon>
        <taxon>Micrococcales</taxon>
        <taxon>Cellulomonadaceae</taxon>
        <taxon>Cellulomonas</taxon>
    </lineage>
</organism>
<accession>A0A4Y3K5X9</accession>
<protein>
    <submittedName>
        <fullName evidence="1">Uncharacterized protein</fullName>
    </submittedName>
</protein>
<sequence>MSLGYAYEKLSATVSSLADSEGTLRDRLLNAWTSQGVRTPVVDGGAVFPDLARRLDALHKRMSSVREGSEGWIAATVAAMTEEDARAVVREMLELASIVTELHWRDVVRAEVENAG</sequence>
<name>A0A4Y3K5X9_CELUD</name>
<dbReference type="EMBL" id="BJLP01000004">
    <property type="protein sequence ID" value="GEA79921.1"/>
    <property type="molecule type" value="Genomic_DNA"/>
</dbReference>
<reference evidence="1 2" key="1">
    <citation type="submission" date="2019-06" db="EMBL/GenBank/DDBJ databases">
        <title>Whole genome shotgun sequence of Cellulomonas uda NBRC 3747.</title>
        <authorList>
            <person name="Hosoyama A."/>
            <person name="Uohara A."/>
            <person name="Ohji S."/>
            <person name="Ichikawa N."/>
        </authorList>
    </citation>
    <scope>NUCLEOTIDE SEQUENCE [LARGE SCALE GENOMIC DNA]</scope>
    <source>
        <strain evidence="1 2">NBRC 3747</strain>
    </source>
</reference>
<dbReference type="Proteomes" id="UP000315842">
    <property type="component" value="Unassembled WGS sequence"/>
</dbReference>
<dbReference type="AlphaFoldDB" id="A0A4Y3K5X9"/>
<gene>
    <name evidence="1" type="ORF">CUD01_03650</name>
</gene>
<evidence type="ECO:0000313" key="1">
    <source>
        <dbReference type="EMBL" id="GEA79921.1"/>
    </source>
</evidence>
<evidence type="ECO:0000313" key="2">
    <source>
        <dbReference type="Proteomes" id="UP000315842"/>
    </source>
</evidence>
<dbReference type="RefSeq" id="WP_141318226.1">
    <property type="nucleotide sequence ID" value="NZ_BJLP01000004.1"/>
</dbReference>
<comment type="caution">
    <text evidence="1">The sequence shown here is derived from an EMBL/GenBank/DDBJ whole genome shotgun (WGS) entry which is preliminary data.</text>
</comment>
<proteinExistence type="predicted"/>
<keyword evidence="2" id="KW-1185">Reference proteome</keyword>